<protein>
    <recommendedName>
        <fullName evidence="3">Actin-related protein 8</fullName>
    </recommendedName>
</protein>
<dbReference type="AlphaFoldDB" id="A0A7R8WIK3"/>
<dbReference type="SUPFAM" id="SSF53067">
    <property type="entry name" value="Actin-like ATPase domain"/>
    <property type="match status" value="1"/>
</dbReference>
<reference evidence="2" key="1">
    <citation type="submission" date="2020-11" db="EMBL/GenBank/DDBJ databases">
        <authorList>
            <person name="Tran Van P."/>
        </authorList>
    </citation>
    <scope>NUCLEOTIDE SEQUENCE</scope>
</reference>
<sequence length="436" mass="47988">MVLGQQIPHLTPTALREFNIHFPISRGDLHLHSEPGGSLTSVAADLRDIWTAAIQEIIGPNQKFDPKTARFVLVIPDIFCRRNVRTMVQVLAEIGCSSFFLIQNSTLSSVQDHVAATFGAGLASACVVDCGDQKTSISCVEDGISIPSTRLRVGFGGADMTLGFYHILQRQSGFPLKDLSGSYPWEADLLTRIKEDWTTADPDTEGERVMQLQFPQPSNRTSFMDFTVGDECIVGGLQALNPAIFGCTGAKHVVRYTEGPSEPEDPFDAQYLKDTGRRWWGAPKDDDSATELDVPMEAQRSCAHASESSSTASFPSVPSLSLDCLILTSIEGCPSSDIKRRMYGSILLVGDGLKFQSISGWIRSRVAMLTPPEYRSPDAFPDVVSRLRTGVDAGDAVWRGAALLSTLESSSQLWIPMEDWRKYSVRILRERCPFTW</sequence>
<dbReference type="PANTHER" id="PTHR11937">
    <property type="entry name" value="ACTIN"/>
    <property type="match status" value="1"/>
</dbReference>
<comment type="similarity">
    <text evidence="1">Belongs to the actin family.</text>
</comment>
<name>A0A7R8WIK3_9CRUS</name>
<gene>
    <name evidence="2" type="ORF">CTOB1V02_LOCUS10245</name>
</gene>
<dbReference type="Pfam" id="PF00022">
    <property type="entry name" value="Actin"/>
    <property type="match status" value="1"/>
</dbReference>
<dbReference type="SMART" id="SM00268">
    <property type="entry name" value="ACTIN"/>
    <property type="match status" value="1"/>
</dbReference>
<evidence type="ECO:0000256" key="1">
    <source>
        <dbReference type="RuleBase" id="RU000487"/>
    </source>
</evidence>
<dbReference type="OrthoDB" id="5572108at2759"/>
<dbReference type="InterPro" id="IPR043129">
    <property type="entry name" value="ATPase_NBD"/>
</dbReference>
<accession>A0A7R8WIK3</accession>
<evidence type="ECO:0008006" key="3">
    <source>
        <dbReference type="Google" id="ProtNLM"/>
    </source>
</evidence>
<dbReference type="EMBL" id="OB664631">
    <property type="protein sequence ID" value="CAD7232409.1"/>
    <property type="molecule type" value="Genomic_DNA"/>
</dbReference>
<dbReference type="Gene3D" id="3.30.420.40">
    <property type="match status" value="2"/>
</dbReference>
<dbReference type="InterPro" id="IPR004000">
    <property type="entry name" value="Actin"/>
</dbReference>
<evidence type="ECO:0000313" key="2">
    <source>
        <dbReference type="EMBL" id="CAD7232409.1"/>
    </source>
</evidence>
<proteinExistence type="inferred from homology"/>
<dbReference type="Gene3D" id="3.90.640.10">
    <property type="entry name" value="Actin, Chain A, domain 4"/>
    <property type="match status" value="1"/>
</dbReference>
<organism evidence="2">
    <name type="scientific">Cyprideis torosa</name>
    <dbReference type="NCBI Taxonomy" id="163714"/>
    <lineage>
        <taxon>Eukaryota</taxon>
        <taxon>Metazoa</taxon>
        <taxon>Ecdysozoa</taxon>
        <taxon>Arthropoda</taxon>
        <taxon>Crustacea</taxon>
        <taxon>Oligostraca</taxon>
        <taxon>Ostracoda</taxon>
        <taxon>Podocopa</taxon>
        <taxon>Podocopida</taxon>
        <taxon>Cytherocopina</taxon>
        <taxon>Cytheroidea</taxon>
        <taxon>Cytherideidae</taxon>
        <taxon>Cyprideis</taxon>
    </lineage>
</organism>